<evidence type="ECO:0000313" key="3">
    <source>
        <dbReference type="Proteomes" id="UP000005239"/>
    </source>
</evidence>
<accession>A0A2A6BXF5</accession>
<reference evidence="3" key="1">
    <citation type="journal article" date="2008" name="Nat. Genet.">
        <title>The Pristionchus pacificus genome provides a unique perspective on nematode lifestyle and parasitism.</title>
        <authorList>
            <person name="Dieterich C."/>
            <person name="Clifton S.W."/>
            <person name="Schuster L.N."/>
            <person name="Chinwalla A."/>
            <person name="Delehaunty K."/>
            <person name="Dinkelacker I."/>
            <person name="Fulton L."/>
            <person name="Fulton R."/>
            <person name="Godfrey J."/>
            <person name="Minx P."/>
            <person name="Mitreva M."/>
            <person name="Roeseler W."/>
            <person name="Tian H."/>
            <person name="Witte H."/>
            <person name="Yang S.P."/>
            <person name="Wilson R.K."/>
            <person name="Sommer R.J."/>
        </authorList>
    </citation>
    <scope>NUCLEOTIDE SEQUENCE [LARGE SCALE GENOMIC DNA]</scope>
    <source>
        <strain evidence="3">PS312</strain>
    </source>
</reference>
<feature type="region of interest" description="Disordered" evidence="1">
    <location>
        <begin position="449"/>
        <end position="468"/>
    </location>
</feature>
<evidence type="ECO:0000313" key="2">
    <source>
        <dbReference type="EnsemblMetazoa" id="PPA42624.1"/>
    </source>
</evidence>
<feature type="compositionally biased region" description="Basic and acidic residues" evidence="1">
    <location>
        <begin position="105"/>
        <end position="116"/>
    </location>
</feature>
<feature type="compositionally biased region" description="Basic residues" evidence="1">
    <location>
        <begin position="93"/>
        <end position="104"/>
    </location>
</feature>
<gene>
    <name evidence="2" type="primary">WBGene00280993</name>
</gene>
<accession>A0A8R1Z0N5</accession>
<dbReference type="Proteomes" id="UP000005239">
    <property type="component" value="Unassembled WGS sequence"/>
</dbReference>
<dbReference type="AlphaFoldDB" id="A0A2A6BXF5"/>
<keyword evidence="3" id="KW-1185">Reference proteome</keyword>
<feature type="compositionally biased region" description="Polar residues" evidence="1">
    <location>
        <begin position="449"/>
        <end position="460"/>
    </location>
</feature>
<sequence length="774" mass="90347">MLSTKKMLDKLFIVNKSFPRLSRHARMADMLKERLRYLGKDIFFSATCECTLERIKYTENRYVIQADGVDVDIRALQVKHWSRKDEDLRKLKKSVTNRFKRPNPQHREQPHDEKTELVSQSPPYISPSPLPESSFEHVSQLEGLPRELLWPIFEYAPQVVLDLRVTSRMLRHQVDVFATQEKTIPLACRIEFSSDIVEIEVPNGTAKLFELRLKSRLPLPCLLKIMRIERFEVRRNVTKYMLKHRNNSDLVDALKDSLEGKVEIIEITDRSPNIGKDVHKRANIFQLLEGYRFEHLKMSLDDLSFEYSEIIMDILDLYRIEKVTLTLSHASLYKPENFLLKLSLLIRSLCIVQRHPYGQFYFFPNHNIEWTRIFIEMLSMKLDKLCILNQTADAFLSSREAKILEENLPDLDKPIWFSATCDCYHEGIAYTENDYMLSRLRKSITNRFTRSNSTDPQSTPYIGHSPLSEPSDENLSALEALPHELLFPIIEFAPEVVLKLRLSSRMLKFRVDAFVTQTKTIPLAYRVEFSPVSIQITIPDGLSILFELRLKARLPLPDLRKMRRDYYFHCGRKMTVFDLNHNANWNLLDIVKDSLGKVVDMIDITDNASAFGETNFDNFSKMHEGFQLRQLKLSLEEFSTEYSKFLLDVIDLYHVEKLTLSLYSVTTAEPVNYLLKLSTLVRALCIVQHYPEEDAITKQIMLGKLCIYNKTFPAYLSMEAADLLNERLPYLGKSIWLSANIIEYMANDYVIKADGIDAYNRTLRVKRERMRNSS</sequence>
<dbReference type="EnsemblMetazoa" id="PPA42624.1">
    <property type="protein sequence ID" value="PPA42624.1"/>
    <property type="gene ID" value="WBGene00280993"/>
</dbReference>
<evidence type="ECO:0000256" key="1">
    <source>
        <dbReference type="SAM" id="MobiDB-lite"/>
    </source>
</evidence>
<reference evidence="2" key="2">
    <citation type="submission" date="2022-06" db="UniProtKB">
        <authorList>
            <consortium name="EnsemblMetazoa"/>
        </authorList>
    </citation>
    <scope>IDENTIFICATION</scope>
    <source>
        <strain evidence="2">PS312</strain>
    </source>
</reference>
<organism evidence="2 3">
    <name type="scientific">Pristionchus pacificus</name>
    <name type="common">Parasitic nematode worm</name>
    <dbReference type="NCBI Taxonomy" id="54126"/>
    <lineage>
        <taxon>Eukaryota</taxon>
        <taxon>Metazoa</taxon>
        <taxon>Ecdysozoa</taxon>
        <taxon>Nematoda</taxon>
        <taxon>Chromadorea</taxon>
        <taxon>Rhabditida</taxon>
        <taxon>Rhabditina</taxon>
        <taxon>Diplogasteromorpha</taxon>
        <taxon>Diplogasteroidea</taxon>
        <taxon>Neodiplogasteridae</taxon>
        <taxon>Pristionchus</taxon>
    </lineage>
</organism>
<name>A0A2A6BXF5_PRIPA</name>
<proteinExistence type="predicted"/>
<feature type="region of interest" description="Disordered" evidence="1">
    <location>
        <begin position="93"/>
        <end position="122"/>
    </location>
</feature>
<protein>
    <submittedName>
        <fullName evidence="2">Uncharacterized protein</fullName>
    </submittedName>
</protein>